<evidence type="ECO:0000259" key="9">
    <source>
        <dbReference type="PROSITE" id="PS50994"/>
    </source>
</evidence>
<dbReference type="Gene3D" id="3.30.420.10">
    <property type="entry name" value="Ribonuclease H-like superfamily/Ribonuclease H"/>
    <property type="match status" value="2"/>
</dbReference>
<keyword evidence="1" id="KW-0808">Transferase</keyword>
<sequence>MLDYETRYVMIERYCLALVWATRRLRHYMTEYSVHLISRLDPLRYLFDRPALVGHLMRWLVLLTEFDIHYVTQKSIRGSIVADHLASLPVSDARAIDDDFPDEDVAAVTSLSGWRMYFDGAANHSGYGIGVLLISPHGDHIPRSVRLAFSDRHPATNNIVEYEACILGLETALELGIRQMEVFGDSNLVLRQIQGEWKTRDVKLRPYHAYLELLVARFEGLRYTHLPRAQNQFADALATLASMIDIPVDATVRPLLIESRSAPAYCCLIDDMEIDDGLPWRSPDGMLLLCLDRASADRVMREVHAGVCGPHMGGHMLARKIMRTGYFWLTMETDCCQFVQRCPECQIHGDLIHVPPSELHALTSPWPFSVWGIDIIGKISPKSSSGHEFILVAIDYFTKWVEAASYARLTSSGVASFIRSHIICRYGVPHELISDRGVHFRAEVDTLVQRYGIRHHRSSAYRPQTNGAVEAANKNIKRILRRMVETSRDWSEKLPFALWAYRTSFRTSTGATPYSLVYGMEAMLPVEIEMGSLRVALEQQIPEADWAQARFDQLNLLDERRLRAADHVRAYQRKMARAFKKRVKPRPLQIGDLVLKVIRGLIRDPRGKFRPNWSGPYFIRELTPEGAAWLMDLDGNRFSEPTNVDQLKRSITTFLHVFIVSPSFLSLLVIHLIPFASYSLLTATHLRSMAHGVHYTCCISYMRAWFLIIGYLGLVFLSFLLPYHLGLRYVPCLKTTLRPWDQMSSLIASTRTGLIQLCSDYQDQVHGSSRTCAPSLTGCSSRRGHDRLSYGASEIHTAGSALLDTWIPSCLSTWEGHISVRMRFTDHEGVACLALFGEISPLVYMIIHGYEIHAGSMFDLILSGYSEEPLLSHSARFIPFDIVGWGYVECLDPHVIISVRLVEPLLAIYSSLRFAAACHTGAYFPHIVSLQSSVQSRRSFTVYDIQSHHVTFFSSVFRATSQFDVQSHHHHFLVSVFRAIITTSLSFGVQSRHRFSDRQPSSTFRSTFRVTSSVSAFRAVIGFQIDVQSRVLVSAFRAITLLSVSAFRVVIGFQIDVQSRVLGFGVQSHYHFSASAFRAITTSQFRRSEPSSVFRSTFRVAFSVSAFRVVITSQLRCSEPSSLLLSVSAFRVVIGFQIDVQSRVLGFGVQSHYHFSASAFRAITTSQFRRSEPSSVFRSTFRVAFSVSAFRVVITSQLRCSEPSSLLLSVSAFRVVIGFQIDVQSRVLGFGVQSHYHFSASAFRAITTSQFRRSEPSSVFRSTFRVAFSVSAFRVVITSQLRCSEPSSLLLSVSAFRVVIGFQIDVQSRVLGFGVQSRYHFSASVFRAIITTSLSFGVQSRYHFSVSVFRAIITTSLSFGVQSHHRFSDRHSESPPRFRRLESLSLLSLTFRVIIIT</sequence>
<keyword evidence="5" id="KW-0378">Hydrolase</keyword>
<dbReference type="SUPFAM" id="SSF53098">
    <property type="entry name" value="Ribonuclease H-like"/>
    <property type="match status" value="2"/>
</dbReference>
<dbReference type="GO" id="GO:0015074">
    <property type="term" value="P:DNA integration"/>
    <property type="evidence" value="ECO:0007669"/>
    <property type="project" value="InterPro"/>
</dbReference>
<dbReference type="InterPro" id="IPR043502">
    <property type="entry name" value="DNA/RNA_pol_sf"/>
</dbReference>
<dbReference type="Pfam" id="PF17921">
    <property type="entry name" value="Integrase_H2C2"/>
    <property type="match status" value="1"/>
</dbReference>
<proteinExistence type="predicted"/>
<evidence type="ECO:0000259" key="8">
    <source>
        <dbReference type="PROSITE" id="PS50879"/>
    </source>
</evidence>
<dbReference type="PROSITE" id="PS50879">
    <property type="entry name" value="RNASE_H_1"/>
    <property type="match status" value="1"/>
</dbReference>
<keyword evidence="3" id="KW-0540">Nuclease</keyword>
<feature type="transmembrane region" description="Helical" evidence="7">
    <location>
        <begin position="704"/>
        <end position="725"/>
    </location>
</feature>
<feature type="non-terminal residue" evidence="10">
    <location>
        <position position="1397"/>
    </location>
</feature>
<dbReference type="InterPro" id="IPR001584">
    <property type="entry name" value="Integrase_cat-core"/>
</dbReference>
<gene>
    <name evidence="10" type="primary">GIN1_28</name>
    <name evidence="10" type="ORF">CK203_051913</name>
</gene>
<organism evidence="10 11">
    <name type="scientific">Vitis vinifera</name>
    <name type="common">Grape</name>
    <dbReference type="NCBI Taxonomy" id="29760"/>
    <lineage>
        <taxon>Eukaryota</taxon>
        <taxon>Viridiplantae</taxon>
        <taxon>Streptophyta</taxon>
        <taxon>Embryophyta</taxon>
        <taxon>Tracheophyta</taxon>
        <taxon>Spermatophyta</taxon>
        <taxon>Magnoliopsida</taxon>
        <taxon>eudicotyledons</taxon>
        <taxon>Gunneridae</taxon>
        <taxon>Pentapetalae</taxon>
        <taxon>rosids</taxon>
        <taxon>Vitales</taxon>
        <taxon>Vitaceae</taxon>
        <taxon>Viteae</taxon>
        <taxon>Vitis</taxon>
    </lineage>
</organism>
<protein>
    <submittedName>
        <fullName evidence="10">Gypsy retrotransposon integrase-like protein 1</fullName>
    </submittedName>
</protein>
<dbReference type="PANTHER" id="PTHR48475">
    <property type="entry name" value="RIBONUCLEASE H"/>
    <property type="match status" value="1"/>
</dbReference>
<dbReference type="Pfam" id="PF17917">
    <property type="entry name" value="RT_RNaseH"/>
    <property type="match status" value="1"/>
</dbReference>
<evidence type="ECO:0000313" key="10">
    <source>
        <dbReference type="EMBL" id="RVW75495.1"/>
    </source>
</evidence>
<dbReference type="EMBL" id="QGNW01000347">
    <property type="protein sequence ID" value="RVW75495.1"/>
    <property type="molecule type" value="Genomic_DNA"/>
</dbReference>
<dbReference type="InterPro" id="IPR002156">
    <property type="entry name" value="RNaseH_domain"/>
</dbReference>
<keyword evidence="2" id="KW-0548">Nucleotidyltransferase</keyword>
<dbReference type="InterPro" id="IPR041373">
    <property type="entry name" value="RT_RNaseH"/>
</dbReference>
<dbReference type="GO" id="GO:0003964">
    <property type="term" value="F:RNA-directed DNA polymerase activity"/>
    <property type="evidence" value="ECO:0007669"/>
    <property type="project" value="UniProtKB-KW"/>
</dbReference>
<keyword evidence="6" id="KW-0695">RNA-directed DNA polymerase</keyword>
<comment type="caution">
    <text evidence="10">The sequence shown here is derived from an EMBL/GenBank/DDBJ whole genome shotgun (WGS) entry which is preliminary data.</text>
</comment>
<dbReference type="Proteomes" id="UP000288805">
    <property type="component" value="Unassembled WGS sequence"/>
</dbReference>
<dbReference type="Gene3D" id="1.10.340.70">
    <property type="match status" value="1"/>
</dbReference>
<dbReference type="SUPFAM" id="SSF56672">
    <property type="entry name" value="DNA/RNA polymerases"/>
    <property type="match status" value="1"/>
</dbReference>
<evidence type="ECO:0000256" key="2">
    <source>
        <dbReference type="ARBA" id="ARBA00022695"/>
    </source>
</evidence>
<dbReference type="Pfam" id="PF13456">
    <property type="entry name" value="RVT_3"/>
    <property type="match status" value="1"/>
</dbReference>
<evidence type="ECO:0000256" key="7">
    <source>
        <dbReference type="SAM" id="Phobius"/>
    </source>
</evidence>
<dbReference type="PANTHER" id="PTHR48475:SF1">
    <property type="entry name" value="RNASE H TYPE-1 DOMAIN-CONTAINING PROTEIN"/>
    <property type="match status" value="1"/>
</dbReference>
<dbReference type="InterPro" id="IPR041588">
    <property type="entry name" value="Integrase_H2C2"/>
</dbReference>
<dbReference type="GO" id="GO:0004523">
    <property type="term" value="F:RNA-DNA hybrid ribonuclease activity"/>
    <property type="evidence" value="ECO:0007669"/>
    <property type="project" value="InterPro"/>
</dbReference>
<evidence type="ECO:0000256" key="5">
    <source>
        <dbReference type="ARBA" id="ARBA00022801"/>
    </source>
</evidence>
<dbReference type="PROSITE" id="PS50994">
    <property type="entry name" value="INTEGRASE"/>
    <property type="match status" value="1"/>
</dbReference>
<keyword evidence="4" id="KW-0255">Endonuclease</keyword>
<reference evidence="10 11" key="1">
    <citation type="journal article" date="2018" name="PLoS Genet.">
        <title>Population sequencing reveals clonal diversity and ancestral inbreeding in the grapevine cultivar Chardonnay.</title>
        <authorList>
            <person name="Roach M.J."/>
            <person name="Johnson D.L."/>
            <person name="Bohlmann J."/>
            <person name="van Vuuren H.J."/>
            <person name="Jones S.J."/>
            <person name="Pretorius I.S."/>
            <person name="Schmidt S.A."/>
            <person name="Borneman A.R."/>
        </authorList>
    </citation>
    <scope>NUCLEOTIDE SEQUENCE [LARGE SCALE GENOMIC DNA]</scope>
    <source>
        <strain evidence="11">cv. Chardonnay</strain>
        <tissue evidence="10">Leaf</tissue>
    </source>
</reference>
<evidence type="ECO:0000256" key="6">
    <source>
        <dbReference type="ARBA" id="ARBA00022918"/>
    </source>
</evidence>
<dbReference type="InterPro" id="IPR036397">
    <property type="entry name" value="RNaseH_sf"/>
</dbReference>
<evidence type="ECO:0000256" key="4">
    <source>
        <dbReference type="ARBA" id="ARBA00022759"/>
    </source>
</evidence>
<evidence type="ECO:0000256" key="1">
    <source>
        <dbReference type="ARBA" id="ARBA00022679"/>
    </source>
</evidence>
<dbReference type="CDD" id="cd09279">
    <property type="entry name" value="RNase_HI_like"/>
    <property type="match status" value="1"/>
</dbReference>
<feature type="transmembrane region" description="Helical" evidence="7">
    <location>
        <begin position="654"/>
        <end position="683"/>
    </location>
</feature>
<feature type="domain" description="Integrase catalytic" evidence="9">
    <location>
        <begin position="361"/>
        <end position="521"/>
    </location>
</feature>
<evidence type="ECO:0000313" key="11">
    <source>
        <dbReference type="Proteomes" id="UP000288805"/>
    </source>
</evidence>
<dbReference type="GO" id="GO:0003676">
    <property type="term" value="F:nucleic acid binding"/>
    <property type="evidence" value="ECO:0007669"/>
    <property type="project" value="InterPro"/>
</dbReference>
<feature type="domain" description="RNase H type-1" evidence="8">
    <location>
        <begin position="110"/>
        <end position="243"/>
    </location>
</feature>
<keyword evidence="7" id="KW-0812">Transmembrane</keyword>
<keyword evidence="7" id="KW-1133">Transmembrane helix</keyword>
<dbReference type="InterPro" id="IPR012337">
    <property type="entry name" value="RNaseH-like_sf"/>
</dbReference>
<dbReference type="FunFam" id="3.30.420.10:FF:000032">
    <property type="entry name" value="Retrovirus-related Pol polyprotein from transposon 297-like Protein"/>
    <property type="match status" value="1"/>
</dbReference>
<name>A0A438GTF7_VITVI</name>
<accession>A0A438GTF7</accession>
<keyword evidence="7" id="KW-0472">Membrane</keyword>
<evidence type="ECO:0000256" key="3">
    <source>
        <dbReference type="ARBA" id="ARBA00022722"/>
    </source>
</evidence>